<dbReference type="InterPro" id="IPR014001">
    <property type="entry name" value="Helicase_ATP-bd"/>
</dbReference>
<dbReference type="InterPro" id="IPR016197">
    <property type="entry name" value="Chromo-like_dom_sf"/>
</dbReference>
<evidence type="ECO:0000256" key="8">
    <source>
        <dbReference type="SAM" id="MobiDB-lite"/>
    </source>
</evidence>
<protein>
    <submittedName>
        <fullName evidence="12">Uncharacterized protein</fullName>
    </submittedName>
</protein>
<keyword evidence="5" id="KW-0378">Hydrolase</keyword>
<dbReference type="PROSITE" id="PS50013">
    <property type="entry name" value="CHROMO_2"/>
    <property type="match status" value="1"/>
</dbReference>
<evidence type="ECO:0000256" key="2">
    <source>
        <dbReference type="ARBA" id="ARBA00022528"/>
    </source>
</evidence>
<dbReference type="Pfam" id="PF00176">
    <property type="entry name" value="SNF2-rel_dom"/>
    <property type="match status" value="1"/>
</dbReference>
<sequence length="1710" mass="191853">MELRHRSEGVKYVSDSEEDEAPMASDTEGSDQSVLVMDQRRRKVKAGSTLGLSSGTGVNSLLRYVQPNVNNTTSLCCPVPDIHLTIIDDSDEDFVEVKASKQRHAVFTNRKSDEMKRNGHCRSARKSYKELTSSDEESNEDSKENSLPDLSTFAHTKDLEEKSSQKVILTGTRRLAKRASSINPAEDTTCVQPEDPLVFSDTEEAERPRRSNMVFSSQQRSSATKERFCSKEELKASSANFESVREPKPLGLHVDAYGICTSDGVTACGVVKRVGQVERILAVRNRGTDAAEYTVKECGRSYRRVALVKESALKSKCPQLLRNFIKRMEELGRLDGNPEEREEAPAFSPVYLHIERVVAEEVRKGGRKCYLVKWQGLPYTEATWEFTGDLPFSEDLIAITRFDQLQSRTPSTAPPSSDSKLLFKDGRALRDYQEKGLAWIYHNFQNRVNCILADEMGLGKTMQSVSMLHKLCMTRKLKGPFLVIAPVSTLGHWQREVESLTDMNCVVFSGSAEDRNIIKEYEFYYPKSQRVKFNVLLTSFEILMKEQGFLSKHEWQYVIVDEAHRLKSTSSKTSSSLKQLSIKRGGLLLLTGTPIQNNTKEIFSLLNILDPQKFSSEEEFLQKYGDLKKAEQVKDLQDTVLRPRLLRRLKEDVEKSIPLKEETIIWVELTKEQRYYYKAILENRISDLLKGSRSNNIPNLRNVAMELRKLCNHPFLCNGLQDDINSKLKLQDLDKSSQSLCTSSGKMMLLDKLLPMLRDKGHRVLVFSQFAIMLDLLEDYILSKNYTYERIDGSIRGADRQAAIDRYSAKDSDTFLFLLSTRAGGLGITLTAADTCIIFDSDWNPQNDLQAMARCHRIGQNKDVRIYRLITKDTYEQHLFECSSRKYGLDEAILGSMHAAITDNDHNANIENLLKKGAYSILREDGEAEAAAFHSQNIEQILQSRTEKRLVGGRGQNTFSVATFISNPDADSAVGPESAPDGDPRQFWQELLPEACNTALNDDKQPVLPTFGPRKRLTVNYREGHGNSEQESSDEEHESSKSRRRVKRKSSSQEPEEGGIKQWSEKELKQLENSLMMLGANRTDDIMKEAGLEQHDIREVKGLCDVMIQFCQYFQAKNALITNDTTNSEPPGKALKSTDYRDQGHRWDSSTFVNVTSEEAKSRDLSLQQNESHMDSSGDKNGKGKPTNVMNMALVEDDTHLQKYMKDLESAVDKKLEFPSTIVHPVLGKVNFPTIPPYAMKALQSQAFTRRLEKKATRYLQVLQEREVLAKAVSEGTIPPRCVRSSKKLPAWWSEAENVDLLLGAHRHGHYNFCRIRDDKSLCFSSKPDSSKLHLQRKQDVVCQDVASHPPSAELPAESILHPDQEVWPQDSVLATRLRQLIQGLQTQANILRSSEMYNAKVNGITDSICPNESARTPDLIFKDAPKLATSNTCLGQGKTASSKQRKVEHSGLHPIGEMSTLEDFKENCKYMASKSSHLAQGKSGASKTQRVALDGLNPITLSPSKTINEQKSVSAFCSLAVVKSKAPSRKSLVGNENPHLETNFEVAKIGSGYAHEGILGVDANVSNAVHEKGQVATSAKASSMNMDDAFQRKKSLKGNERRGDLVLPNSEYNGFACPGNDKMLFDLRNEIDTISLQENRVKGGLLPAGAVVDRGLVQSSEREPLQELNTAKRKPSIGGHLSNKKHKQAGKQQTLLGFLTTKSTKNIHS</sequence>
<dbReference type="Gene3D" id="2.40.50.40">
    <property type="match status" value="1"/>
</dbReference>
<dbReference type="GO" id="GO:0140658">
    <property type="term" value="F:ATP-dependent chromatin remodeler activity"/>
    <property type="evidence" value="ECO:0007669"/>
    <property type="project" value="TreeGrafter"/>
</dbReference>
<dbReference type="InterPro" id="IPR000953">
    <property type="entry name" value="Chromo/chromo_shadow_dom"/>
</dbReference>
<organism evidence="12 13">
    <name type="scientific">Ceratopteris richardii</name>
    <name type="common">Triangle waterfern</name>
    <dbReference type="NCBI Taxonomy" id="49495"/>
    <lineage>
        <taxon>Eukaryota</taxon>
        <taxon>Viridiplantae</taxon>
        <taxon>Streptophyta</taxon>
        <taxon>Embryophyta</taxon>
        <taxon>Tracheophyta</taxon>
        <taxon>Polypodiopsida</taxon>
        <taxon>Polypodiidae</taxon>
        <taxon>Polypodiales</taxon>
        <taxon>Pteridineae</taxon>
        <taxon>Pteridaceae</taxon>
        <taxon>Parkerioideae</taxon>
        <taxon>Ceratopteris</taxon>
    </lineage>
</organism>
<evidence type="ECO:0000256" key="5">
    <source>
        <dbReference type="ARBA" id="ARBA00022801"/>
    </source>
</evidence>
<keyword evidence="6" id="KW-0067">ATP-binding</keyword>
<dbReference type="PROSITE" id="PS51194">
    <property type="entry name" value="HELICASE_CTER"/>
    <property type="match status" value="1"/>
</dbReference>
<dbReference type="Pfam" id="PF00385">
    <property type="entry name" value="Chromo"/>
    <property type="match status" value="1"/>
</dbReference>
<keyword evidence="4" id="KW-0547">Nucleotide-binding</keyword>
<dbReference type="SMART" id="SM00487">
    <property type="entry name" value="DEXDc"/>
    <property type="match status" value="1"/>
</dbReference>
<dbReference type="Gene3D" id="1.10.10.60">
    <property type="entry name" value="Homeodomain-like"/>
    <property type="match status" value="1"/>
</dbReference>
<dbReference type="GO" id="GO:0003677">
    <property type="term" value="F:DNA binding"/>
    <property type="evidence" value="ECO:0007669"/>
    <property type="project" value="TreeGrafter"/>
</dbReference>
<dbReference type="GO" id="GO:0005634">
    <property type="term" value="C:nucleus"/>
    <property type="evidence" value="ECO:0007669"/>
    <property type="project" value="UniProtKB-SubCell"/>
</dbReference>
<evidence type="ECO:0000256" key="3">
    <source>
        <dbReference type="ARBA" id="ARBA00022737"/>
    </source>
</evidence>
<dbReference type="Gene3D" id="3.40.50.10810">
    <property type="entry name" value="Tandem AAA-ATPase domain"/>
    <property type="match status" value="1"/>
</dbReference>
<evidence type="ECO:0000259" key="10">
    <source>
        <dbReference type="PROSITE" id="PS51192"/>
    </source>
</evidence>
<gene>
    <name evidence="12" type="ORF">KP509_02G040400</name>
</gene>
<evidence type="ECO:0000259" key="9">
    <source>
        <dbReference type="PROSITE" id="PS50013"/>
    </source>
</evidence>
<dbReference type="PANTHER" id="PTHR45623">
    <property type="entry name" value="CHROMODOMAIN-HELICASE-DNA-BINDING PROTEIN 3-RELATED-RELATED"/>
    <property type="match status" value="1"/>
</dbReference>
<dbReference type="OMA" id="TKEQRYY"/>
<accession>A0A8T2VC63</accession>
<feature type="domain" description="Chromo" evidence="9">
    <location>
        <begin position="352"/>
        <end position="397"/>
    </location>
</feature>
<evidence type="ECO:0000256" key="4">
    <source>
        <dbReference type="ARBA" id="ARBA00022741"/>
    </source>
</evidence>
<feature type="region of interest" description="Disordered" evidence="8">
    <location>
        <begin position="108"/>
        <end position="149"/>
    </location>
</feature>
<dbReference type="Pfam" id="PF00271">
    <property type="entry name" value="Helicase_C"/>
    <property type="match status" value="1"/>
</dbReference>
<evidence type="ECO:0000256" key="1">
    <source>
        <dbReference type="ARBA" id="ARBA00004123"/>
    </source>
</evidence>
<dbReference type="InterPro" id="IPR038718">
    <property type="entry name" value="SNF2-like_sf"/>
</dbReference>
<feature type="region of interest" description="Disordered" evidence="8">
    <location>
        <begin position="1663"/>
        <end position="1694"/>
    </location>
</feature>
<feature type="compositionally biased region" description="Basic and acidic residues" evidence="8">
    <location>
        <begin position="1172"/>
        <end position="1182"/>
    </location>
</feature>
<dbReference type="PROSITE" id="PS51192">
    <property type="entry name" value="HELICASE_ATP_BIND_1"/>
    <property type="match status" value="1"/>
</dbReference>
<keyword evidence="2" id="KW-0150">Chloroplast</keyword>
<comment type="caution">
    <text evidence="12">The sequence shown here is derived from an EMBL/GenBank/DDBJ whole genome shotgun (WGS) entry which is preliminary data.</text>
</comment>
<dbReference type="Gene3D" id="3.40.50.300">
    <property type="entry name" value="P-loop containing nucleotide triphosphate hydrolases"/>
    <property type="match status" value="1"/>
</dbReference>
<keyword evidence="7" id="KW-0539">Nucleus</keyword>
<evidence type="ECO:0000256" key="6">
    <source>
        <dbReference type="ARBA" id="ARBA00022840"/>
    </source>
</evidence>
<feature type="domain" description="Helicase ATP-binding" evidence="10">
    <location>
        <begin position="441"/>
        <end position="612"/>
    </location>
</feature>
<dbReference type="CDD" id="cd18659">
    <property type="entry name" value="CD2_tandem"/>
    <property type="match status" value="1"/>
</dbReference>
<dbReference type="InterPro" id="IPR001650">
    <property type="entry name" value="Helicase_C-like"/>
</dbReference>
<dbReference type="SUPFAM" id="SSF54160">
    <property type="entry name" value="Chromo domain-like"/>
    <property type="match status" value="2"/>
</dbReference>
<dbReference type="CDD" id="cd18793">
    <property type="entry name" value="SF2_C_SNF"/>
    <property type="match status" value="1"/>
</dbReference>
<evidence type="ECO:0000313" key="13">
    <source>
        <dbReference type="Proteomes" id="UP000825935"/>
    </source>
</evidence>
<dbReference type="GO" id="GO:0042393">
    <property type="term" value="F:histone binding"/>
    <property type="evidence" value="ECO:0007669"/>
    <property type="project" value="TreeGrafter"/>
</dbReference>
<feature type="region of interest" description="Disordered" evidence="8">
    <location>
        <begin position="1"/>
        <end position="32"/>
    </location>
</feature>
<dbReference type="OrthoDB" id="5857104at2759"/>
<dbReference type="InterPro" id="IPR049730">
    <property type="entry name" value="SNF2/RAD54-like_C"/>
</dbReference>
<feature type="domain" description="Helicase C-terminal" evidence="11">
    <location>
        <begin position="749"/>
        <end position="905"/>
    </location>
</feature>
<dbReference type="EMBL" id="CM035407">
    <property type="protein sequence ID" value="KAH7443566.1"/>
    <property type="molecule type" value="Genomic_DNA"/>
</dbReference>
<reference evidence="12" key="1">
    <citation type="submission" date="2021-08" db="EMBL/GenBank/DDBJ databases">
        <title>WGS assembly of Ceratopteris richardii.</title>
        <authorList>
            <person name="Marchant D.B."/>
            <person name="Chen G."/>
            <person name="Jenkins J."/>
            <person name="Shu S."/>
            <person name="Leebens-Mack J."/>
            <person name="Grimwood J."/>
            <person name="Schmutz J."/>
            <person name="Soltis P."/>
            <person name="Soltis D."/>
            <person name="Chen Z.-H."/>
        </authorList>
    </citation>
    <scope>NUCLEOTIDE SEQUENCE</scope>
    <source>
        <strain evidence="12">Whitten #5841</strain>
        <tissue evidence="12">Leaf</tissue>
    </source>
</reference>
<dbReference type="GO" id="GO:0000785">
    <property type="term" value="C:chromatin"/>
    <property type="evidence" value="ECO:0007669"/>
    <property type="project" value="TreeGrafter"/>
</dbReference>
<dbReference type="GO" id="GO:0005524">
    <property type="term" value="F:ATP binding"/>
    <property type="evidence" value="ECO:0007669"/>
    <property type="project" value="UniProtKB-KW"/>
</dbReference>
<keyword evidence="13" id="KW-1185">Reference proteome</keyword>
<dbReference type="GO" id="GO:0003682">
    <property type="term" value="F:chromatin binding"/>
    <property type="evidence" value="ECO:0007669"/>
    <property type="project" value="TreeGrafter"/>
</dbReference>
<dbReference type="Proteomes" id="UP000825935">
    <property type="component" value="Chromosome 2"/>
</dbReference>
<dbReference type="InterPro" id="IPR023780">
    <property type="entry name" value="Chromo_domain"/>
</dbReference>
<name>A0A8T2VC63_CERRI</name>
<keyword evidence="2" id="KW-0934">Plastid</keyword>
<dbReference type="InterPro" id="IPR027417">
    <property type="entry name" value="P-loop_NTPase"/>
</dbReference>
<evidence type="ECO:0000313" key="12">
    <source>
        <dbReference type="EMBL" id="KAH7443566.1"/>
    </source>
</evidence>
<dbReference type="InterPro" id="IPR000330">
    <property type="entry name" value="SNF2_N"/>
</dbReference>
<keyword evidence="3" id="KW-0677">Repeat</keyword>
<dbReference type="GO" id="GO:0016887">
    <property type="term" value="F:ATP hydrolysis activity"/>
    <property type="evidence" value="ECO:0007669"/>
    <property type="project" value="TreeGrafter"/>
</dbReference>
<dbReference type="PANTHER" id="PTHR45623:SF11">
    <property type="entry name" value="KISMET, ISOFORM C"/>
    <property type="match status" value="1"/>
</dbReference>
<evidence type="ECO:0000256" key="7">
    <source>
        <dbReference type="ARBA" id="ARBA00023242"/>
    </source>
</evidence>
<dbReference type="SMART" id="SM00490">
    <property type="entry name" value="HELICc"/>
    <property type="match status" value="1"/>
</dbReference>
<feature type="region of interest" description="Disordered" evidence="8">
    <location>
        <begin position="1023"/>
        <end position="1064"/>
    </location>
</feature>
<feature type="region of interest" description="Disordered" evidence="8">
    <location>
        <begin position="1158"/>
        <end position="1187"/>
    </location>
</feature>
<comment type="subcellular location">
    <subcellularLocation>
        <location evidence="1">Nucleus</location>
    </subcellularLocation>
</comment>
<dbReference type="SMART" id="SM00298">
    <property type="entry name" value="CHROMO"/>
    <property type="match status" value="2"/>
</dbReference>
<dbReference type="SUPFAM" id="SSF52540">
    <property type="entry name" value="P-loop containing nucleoside triphosphate hydrolases"/>
    <property type="match status" value="2"/>
</dbReference>
<feature type="region of interest" description="Disordered" evidence="8">
    <location>
        <begin position="999"/>
        <end position="1018"/>
    </location>
</feature>
<proteinExistence type="predicted"/>
<evidence type="ECO:0000259" key="11">
    <source>
        <dbReference type="PROSITE" id="PS51194"/>
    </source>
</evidence>